<evidence type="ECO:0000313" key="3">
    <source>
        <dbReference type="EMBL" id="HIQ71795.1"/>
    </source>
</evidence>
<feature type="region of interest" description="Disordered" evidence="1">
    <location>
        <begin position="186"/>
        <end position="256"/>
    </location>
</feature>
<evidence type="ECO:0008006" key="5">
    <source>
        <dbReference type="Google" id="ProtNLM"/>
    </source>
</evidence>
<comment type="caution">
    <text evidence="3">The sequence shown here is derived from an EMBL/GenBank/DDBJ whole genome shotgun (WGS) entry which is preliminary data.</text>
</comment>
<feature type="chain" id="PRO_5038536459" description="DUF2059 domain-containing protein" evidence="2">
    <location>
        <begin position="23"/>
        <end position="256"/>
    </location>
</feature>
<organism evidence="3 4">
    <name type="scientific">Candidatus Onthenecus intestinigallinarum</name>
    <dbReference type="NCBI Taxonomy" id="2840875"/>
    <lineage>
        <taxon>Bacteria</taxon>
        <taxon>Bacillati</taxon>
        <taxon>Bacillota</taxon>
        <taxon>Clostridia</taxon>
        <taxon>Eubacteriales</taxon>
        <taxon>Candidatus Onthenecus</taxon>
    </lineage>
</organism>
<accession>A0A9D1CQL4</accession>
<proteinExistence type="predicted"/>
<keyword evidence="2" id="KW-0732">Signal</keyword>
<sequence length="256" mass="29058">MVRWCCAVLCAAVCFQGAPALAEEAPSSVAAYWALVSGSPVAAQTSERAEFKLLEQVMNGVYSDGSLADTAHAQALASAMPLLAQLPQDEITAFANAYQMDEQAVRHAYYQALANALKAEIHLNPASEERYRNIQILLDLFLSDEDGDDDDAERETIRGLITPQQVKTISEDYGLPSGFVTHIVMDDDWDDDDWDDDDDWRDDDRYDDWDDDWDDDDDDDRDDDRDDDDDDDWDDDRDDDWDDDRDDDDDDDDDDD</sequence>
<reference evidence="3" key="2">
    <citation type="journal article" date="2021" name="PeerJ">
        <title>Extensive microbial diversity within the chicken gut microbiome revealed by metagenomics and culture.</title>
        <authorList>
            <person name="Gilroy R."/>
            <person name="Ravi A."/>
            <person name="Getino M."/>
            <person name="Pursley I."/>
            <person name="Horton D.L."/>
            <person name="Alikhan N.F."/>
            <person name="Baker D."/>
            <person name="Gharbi K."/>
            <person name="Hall N."/>
            <person name="Watson M."/>
            <person name="Adriaenssens E.M."/>
            <person name="Foster-Nyarko E."/>
            <person name="Jarju S."/>
            <person name="Secka A."/>
            <person name="Antonio M."/>
            <person name="Oren A."/>
            <person name="Chaudhuri R.R."/>
            <person name="La Ragione R."/>
            <person name="Hildebrand F."/>
            <person name="Pallen M.J."/>
        </authorList>
    </citation>
    <scope>NUCLEOTIDE SEQUENCE</scope>
    <source>
        <strain evidence="3">ChiSxjej2B14-6234</strain>
    </source>
</reference>
<dbReference type="Proteomes" id="UP000886887">
    <property type="component" value="Unassembled WGS sequence"/>
</dbReference>
<evidence type="ECO:0000313" key="4">
    <source>
        <dbReference type="Proteomes" id="UP000886887"/>
    </source>
</evidence>
<protein>
    <recommendedName>
        <fullName evidence="5">DUF2059 domain-containing protein</fullName>
    </recommendedName>
</protein>
<dbReference type="EMBL" id="DVFJ01000019">
    <property type="protein sequence ID" value="HIQ71795.1"/>
    <property type="molecule type" value="Genomic_DNA"/>
</dbReference>
<evidence type="ECO:0000256" key="1">
    <source>
        <dbReference type="SAM" id="MobiDB-lite"/>
    </source>
</evidence>
<gene>
    <name evidence="3" type="ORF">IAB73_06290</name>
</gene>
<evidence type="ECO:0000256" key="2">
    <source>
        <dbReference type="SAM" id="SignalP"/>
    </source>
</evidence>
<reference evidence="3" key="1">
    <citation type="submission" date="2020-10" db="EMBL/GenBank/DDBJ databases">
        <authorList>
            <person name="Gilroy R."/>
        </authorList>
    </citation>
    <scope>NUCLEOTIDE SEQUENCE</scope>
    <source>
        <strain evidence="3">ChiSxjej2B14-6234</strain>
    </source>
</reference>
<dbReference type="AlphaFoldDB" id="A0A9D1CQL4"/>
<name>A0A9D1CQL4_9FIRM</name>
<feature type="signal peptide" evidence="2">
    <location>
        <begin position="1"/>
        <end position="22"/>
    </location>
</feature>